<evidence type="ECO:0000313" key="4">
    <source>
        <dbReference type="Proteomes" id="UP000292052"/>
    </source>
</evidence>
<dbReference type="Pfam" id="PF16531">
    <property type="entry name" value="SAS-6_N"/>
    <property type="match status" value="1"/>
</dbReference>
<name>A0A482W7G6_ASBVE</name>
<feature type="coiled-coil region" evidence="1">
    <location>
        <begin position="279"/>
        <end position="362"/>
    </location>
</feature>
<dbReference type="AlphaFoldDB" id="A0A482W7G6"/>
<comment type="caution">
    <text evidence="3">The sequence shown here is derived from an EMBL/GenBank/DDBJ whole genome shotgun (WGS) entry which is preliminary data.</text>
</comment>
<evidence type="ECO:0000256" key="1">
    <source>
        <dbReference type="SAM" id="Coils"/>
    </source>
</evidence>
<feature type="domain" description="Spindle assembly abnormal protein 6 N-terminal" evidence="2">
    <location>
        <begin position="45"/>
        <end position="125"/>
    </location>
</feature>
<dbReference type="OrthoDB" id="49058at2759"/>
<proteinExistence type="predicted"/>
<dbReference type="InterPro" id="IPR032396">
    <property type="entry name" value="SAS-6_N"/>
</dbReference>
<protein>
    <submittedName>
        <fullName evidence="3">Spindle assembly abnormal protein 6-like protein</fullName>
    </submittedName>
</protein>
<evidence type="ECO:0000313" key="3">
    <source>
        <dbReference type="EMBL" id="RZC40523.1"/>
    </source>
</evidence>
<dbReference type="Gene3D" id="2.170.210.20">
    <property type="entry name" value="Spindle assembly abnormal protein 6, N-terminal domain"/>
    <property type="match status" value="1"/>
</dbReference>
<reference evidence="3 4" key="1">
    <citation type="submission" date="2017-03" db="EMBL/GenBank/DDBJ databases">
        <title>Genome of the blue death feigning beetle - Asbolus verrucosus.</title>
        <authorList>
            <person name="Rider S.D."/>
        </authorList>
    </citation>
    <scope>NUCLEOTIDE SEQUENCE [LARGE SCALE GENOMIC DNA]</scope>
    <source>
        <strain evidence="3">Butters</strain>
        <tissue evidence="3">Head and leg muscle</tissue>
    </source>
</reference>
<dbReference type="Proteomes" id="UP000292052">
    <property type="component" value="Unassembled WGS sequence"/>
</dbReference>
<sequence length="433" mass="50846">MARRSATCIYDKTHNLQIFNKNGFTENRFLNITITDFAEYLATRDVSDFVFNYTAHVDLRQFEIMKTEQCLDIDFNEFKTNLIDMLQQVQKHEMFLKCEIDGDRGKLVFYGKSKIKSIIFLTVDLQMTNQKEIFDEMNNNILELQSVNKNLSAQVQITKRILQEKDFEIERFTSANRQLERRFLADLQKLSCVFSTKLQEYSAKLLNKILMLTRKLLKLMQDVEIVKAESLLKSDSSARLLQSMENLRLESVETSKFVDELKRENCALKAAQLGNERTIAELNEIIRSQDAKYVELRRERDELEKDVKQAAMIIAQKTTANEELARDVVQANQMLVNFNHLFDAKNEEIEELKNSVQAQDKIMQEHSHRFHELCKEFDAYKVKFNLEQHNKLSQELFAALRRIEEVEKHNRETAKLNELLTRKLASGDFARRS</sequence>
<keyword evidence="1" id="KW-0175">Coiled coil</keyword>
<evidence type="ECO:0000259" key="2">
    <source>
        <dbReference type="Pfam" id="PF16531"/>
    </source>
</evidence>
<keyword evidence="4" id="KW-1185">Reference proteome</keyword>
<dbReference type="EMBL" id="QDEB01025346">
    <property type="protein sequence ID" value="RZC40523.1"/>
    <property type="molecule type" value="Genomic_DNA"/>
</dbReference>
<feature type="coiled-coil region" evidence="1">
    <location>
        <begin position="134"/>
        <end position="182"/>
    </location>
</feature>
<accession>A0A482W7G6</accession>
<organism evidence="3 4">
    <name type="scientific">Asbolus verrucosus</name>
    <name type="common">Desert ironclad beetle</name>
    <dbReference type="NCBI Taxonomy" id="1661398"/>
    <lineage>
        <taxon>Eukaryota</taxon>
        <taxon>Metazoa</taxon>
        <taxon>Ecdysozoa</taxon>
        <taxon>Arthropoda</taxon>
        <taxon>Hexapoda</taxon>
        <taxon>Insecta</taxon>
        <taxon>Pterygota</taxon>
        <taxon>Neoptera</taxon>
        <taxon>Endopterygota</taxon>
        <taxon>Coleoptera</taxon>
        <taxon>Polyphaga</taxon>
        <taxon>Cucujiformia</taxon>
        <taxon>Tenebrionidae</taxon>
        <taxon>Pimeliinae</taxon>
        <taxon>Asbolus</taxon>
    </lineage>
</organism>
<gene>
    <name evidence="3" type="ORF">BDFB_003924</name>
</gene>
<dbReference type="InterPro" id="IPR038558">
    <property type="entry name" value="SAS-6_N_sf"/>
</dbReference>